<feature type="region of interest" description="Disordered" evidence="8">
    <location>
        <begin position="134"/>
        <end position="206"/>
    </location>
</feature>
<feature type="region of interest" description="Disordered" evidence="8">
    <location>
        <begin position="67"/>
        <end position="87"/>
    </location>
</feature>
<evidence type="ECO:0000256" key="7">
    <source>
        <dbReference type="SAM" id="Coils"/>
    </source>
</evidence>
<dbReference type="InterPro" id="IPR007144">
    <property type="entry name" value="SSU_processome_Utp11"/>
</dbReference>
<evidence type="ECO:0000256" key="3">
    <source>
        <dbReference type="ARBA" id="ARBA00008105"/>
    </source>
</evidence>
<dbReference type="OrthoDB" id="29058at2759"/>
<keyword evidence="7" id="KW-0175">Coiled coil</keyword>
<keyword evidence="4 6" id="KW-0698">rRNA processing</keyword>
<organism evidence="9">
    <name type="scientific">Aspergillus flavus</name>
    <dbReference type="NCBI Taxonomy" id="5059"/>
    <lineage>
        <taxon>Eukaryota</taxon>
        <taxon>Fungi</taxon>
        <taxon>Dikarya</taxon>
        <taxon>Ascomycota</taxon>
        <taxon>Pezizomycotina</taxon>
        <taxon>Eurotiomycetes</taxon>
        <taxon>Eurotiomycetidae</taxon>
        <taxon>Eurotiales</taxon>
        <taxon>Aspergillaceae</taxon>
        <taxon>Aspergillus</taxon>
        <taxon>Aspergillus subgen. Circumdati</taxon>
    </lineage>
</organism>
<dbReference type="AlphaFoldDB" id="A0A364MN85"/>
<comment type="function">
    <text evidence="1 6">Involved in nucleolar processing of pre-18S ribosomal RNA.</text>
</comment>
<name>A0A364MN85_ASPFL</name>
<evidence type="ECO:0000256" key="5">
    <source>
        <dbReference type="ARBA" id="ARBA00023242"/>
    </source>
</evidence>
<feature type="compositionally biased region" description="Basic and acidic residues" evidence="8">
    <location>
        <begin position="166"/>
        <end position="190"/>
    </location>
</feature>
<feature type="region of interest" description="Disordered" evidence="8">
    <location>
        <begin position="1"/>
        <end position="24"/>
    </location>
</feature>
<reference evidence="9" key="2">
    <citation type="submission" date="2019-04" db="EMBL/GenBank/DDBJ databases">
        <title>Friends and foes A comparative genomics study of 23 Aspergillus species from section Flavi.</title>
        <authorList>
            <consortium name="DOE Joint Genome Institute"/>
            <person name="Kjaerbolling I."/>
            <person name="Vesth T."/>
            <person name="Frisvad J.C."/>
            <person name="Nybo J.L."/>
            <person name="Theobald S."/>
            <person name="Kildgaard S."/>
            <person name="Isbrandt T."/>
            <person name="Kuo A."/>
            <person name="Sato A."/>
            <person name="Lyhne E.K."/>
            <person name="Kogle M.E."/>
            <person name="Wiebenga A."/>
            <person name="Kun R.S."/>
            <person name="Lubbers R.J."/>
            <person name="Makela M.R."/>
            <person name="Barry K."/>
            <person name="Chovatia M."/>
            <person name="Clum A."/>
            <person name="Daum C."/>
            <person name="Haridas S."/>
            <person name="He G."/>
            <person name="LaButti K."/>
            <person name="Lipzen A."/>
            <person name="Mondo S."/>
            <person name="Riley R."/>
            <person name="Salamov A."/>
            <person name="Simmons B.A."/>
            <person name="Magnuson J.K."/>
            <person name="Henrissat B."/>
            <person name="Mortensen U.H."/>
            <person name="Larsen T.O."/>
            <person name="Devries R.P."/>
            <person name="Grigoriev I.V."/>
            <person name="Machida M."/>
            <person name="Baker S.E."/>
            <person name="Andersen M.R."/>
        </authorList>
    </citation>
    <scope>NUCLEOTIDE SEQUENCE [LARGE SCALE GENOMIC DNA]</scope>
    <source>
        <strain evidence="9">CBS 121.62</strain>
    </source>
</reference>
<gene>
    <name evidence="9" type="ORF">BDV35DRAFT_97064</name>
    <name evidence="10" type="ORF">CA14_000080</name>
</gene>
<dbReference type="GO" id="GO:0032040">
    <property type="term" value="C:small-subunit processome"/>
    <property type="evidence" value="ECO:0007669"/>
    <property type="project" value="UniProtKB-UniRule"/>
</dbReference>
<evidence type="ECO:0000313" key="9">
    <source>
        <dbReference type="EMBL" id="KAB8240934.1"/>
    </source>
</evidence>
<comment type="subcellular location">
    <subcellularLocation>
        <location evidence="2 6">Nucleus</location>
        <location evidence="2 6">Nucleolus</location>
    </subcellularLocation>
</comment>
<dbReference type="GO" id="GO:0006364">
    <property type="term" value="P:rRNA processing"/>
    <property type="evidence" value="ECO:0007669"/>
    <property type="project" value="UniProtKB-UniRule"/>
</dbReference>
<proteinExistence type="inferred from homology"/>
<dbReference type="PIRSF" id="PIRSF015952">
    <property type="entry name" value="U3snoRNP11"/>
    <property type="match status" value="1"/>
</dbReference>
<dbReference type="OMA" id="KWKVRER"/>
<feature type="coiled-coil region" evidence="7">
    <location>
        <begin position="31"/>
        <end position="58"/>
    </location>
</feature>
<comment type="similarity">
    <text evidence="3 6">Belongs to the UTP11 family.</text>
</comment>
<accession>A0A364MN85</accession>
<comment type="subunit">
    <text evidence="6">Component of the ribosomal small subunit (SSU) processome.</text>
</comment>
<dbReference type="VEuPathDB" id="FungiDB:AFLA_001208"/>
<dbReference type="Pfam" id="PF03998">
    <property type="entry name" value="Utp11"/>
    <property type="match status" value="1"/>
</dbReference>
<evidence type="ECO:0000313" key="10">
    <source>
        <dbReference type="EMBL" id="RMZ40116.1"/>
    </source>
</evidence>
<dbReference type="SMR" id="A0A364MN85"/>
<dbReference type="EMBL" id="QQZZ01000127">
    <property type="protein sequence ID" value="RMZ40116.1"/>
    <property type="molecule type" value="Genomic_DNA"/>
</dbReference>
<feature type="compositionally biased region" description="Basic residues" evidence="8">
    <location>
        <begin position="275"/>
        <end position="284"/>
    </location>
</feature>
<feature type="region of interest" description="Disordered" evidence="8">
    <location>
        <begin position="262"/>
        <end position="284"/>
    </location>
</feature>
<reference evidence="10 11" key="1">
    <citation type="submission" date="2018-07" db="EMBL/GenBank/DDBJ databases">
        <title>Identification of spontaneous genetic mutation associated with occurrence of a yellow conidial color mutant of Aspergillus flavus.</title>
        <authorList>
            <person name="Chang P.-K."/>
            <person name="Mack B.M."/>
            <person name="Scharfenstein L."/>
            <person name="Gilbert M.K."/>
        </authorList>
    </citation>
    <scope>NUCLEOTIDE SEQUENCE [LARGE SCALE GENOMIC DNA]</scope>
    <source>
        <strain evidence="10 11">CA14</strain>
    </source>
</reference>
<feature type="compositionally biased region" description="Acidic residues" evidence="8">
    <location>
        <begin position="147"/>
        <end position="165"/>
    </location>
</feature>
<dbReference type="Proteomes" id="UP000275480">
    <property type="component" value="Unassembled WGS sequence"/>
</dbReference>
<evidence type="ECO:0000256" key="4">
    <source>
        <dbReference type="ARBA" id="ARBA00022552"/>
    </source>
</evidence>
<sequence length="284" mass="32884">MSSMRNAVQRRNHKERGQVGGREKWGLLEKHKDYSLRAKDYNQKKAKLKRLEEKARDRNPDEFAFGMMSSHTQKAGKHGTAARQSAAGLSHDAIKLLKTQDAGYLRTTGERIRRQMDKLEQEIQLQDGMVQSLVGKRPKKKKAAVRDEDDDGFDFDFDEESEEEEVGPKKTVFVDDKQEQRALKMKKVQEEGSGEEESFEDLERKKTARELEADRLALQEARRARKIKQRAALARQNKLAALQKQYTDITAAERQLDWQRGRMDNTVGGTNKNGIKWKIRERKK</sequence>
<evidence type="ECO:0000256" key="2">
    <source>
        <dbReference type="ARBA" id="ARBA00004604"/>
    </source>
</evidence>
<evidence type="ECO:0000256" key="8">
    <source>
        <dbReference type="SAM" id="MobiDB-lite"/>
    </source>
</evidence>
<dbReference type="Proteomes" id="UP000325434">
    <property type="component" value="Unassembled WGS sequence"/>
</dbReference>
<dbReference type="VEuPathDB" id="FungiDB:F9C07_2713"/>
<dbReference type="PANTHER" id="PTHR12838">
    <property type="entry name" value="U3 SMALL NUCLEOLAR RNA-ASSOCIATED PROTEIN 11"/>
    <property type="match status" value="1"/>
</dbReference>
<evidence type="ECO:0000313" key="11">
    <source>
        <dbReference type="Proteomes" id="UP000275480"/>
    </source>
</evidence>
<keyword evidence="5 6" id="KW-0539">Nucleus</keyword>
<evidence type="ECO:0000256" key="1">
    <source>
        <dbReference type="ARBA" id="ARBA00004099"/>
    </source>
</evidence>
<dbReference type="EMBL" id="ML734710">
    <property type="protein sequence ID" value="KAB8240934.1"/>
    <property type="molecule type" value="Genomic_DNA"/>
</dbReference>
<dbReference type="PANTHER" id="PTHR12838:SF0">
    <property type="entry name" value="U3 SMALL NUCLEOLAR RNA-ASSOCIATED PROTEIN 11-RELATED"/>
    <property type="match status" value="1"/>
</dbReference>
<feature type="compositionally biased region" description="Basic and acidic residues" evidence="8">
    <location>
        <begin position="15"/>
        <end position="24"/>
    </location>
</feature>
<evidence type="ECO:0000256" key="6">
    <source>
        <dbReference type="PIRNR" id="PIRNR015952"/>
    </source>
</evidence>
<protein>
    <recommendedName>
        <fullName evidence="6">U3 small nucleolar RNA-associated protein 11</fullName>
        <shortName evidence="6">U3 snoRNA-associated protein 11</shortName>
    </recommendedName>
</protein>